<protein>
    <submittedName>
        <fullName evidence="2">Uncharacterized protein</fullName>
    </submittedName>
</protein>
<comment type="caution">
    <text evidence="2">The sequence shown here is derived from an EMBL/GenBank/DDBJ whole genome shotgun (WGS) entry which is preliminary data.</text>
</comment>
<name>A0AA94L3A6_DESDE</name>
<evidence type="ECO:0000313" key="3">
    <source>
        <dbReference type="Proteomes" id="UP000182680"/>
    </source>
</evidence>
<feature type="region of interest" description="Disordered" evidence="1">
    <location>
        <begin position="161"/>
        <end position="192"/>
    </location>
</feature>
<accession>A0AA94L3A6</accession>
<sequence length="192" mass="20648">MYWHVVPWSAWLIKSISTSCSVFRISAKDCRSVAGFYIILDCSEQTCRSGGGHLLESPTNAFFFIRGKDKVSSSILLKGSTKSKDSQKICESFFTSEDGKFCTACVTSPLSPSQALRAAKTPRPLALSGPVLLSADMPGKNYGAVFLSFARRIRALLISTPATTSAPPTRPRKGSRSPAMRPKIAAHTGSPA</sequence>
<dbReference type="EMBL" id="FPIW01000071">
    <property type="protein sequence ID" value="SFW70252.1"/>
    <property type="molecule type" value="Genomic_DNA"/>
</dbReference>
<gene>
    <name evidence="2" type="ORF">SAMN02910291_02600</name>
</gene>
<organism evidence="2 3">
    <name type="scientific">Desulfovibrio desulfuricans</name>
    <dbReference type="NCBI Taxonomy" id="876"/>
    <lineage>
        <taxon>Bacteria</taxon>
        <taxon>Pseudomonadati</taxon>
        <taxon>Thermodesulfobacteriota</taxon>
        <taxon>Desulfovibrionia</taxon>
        <taxon>Desulfovibrionales</taxon>
        <taxon>Desulfovibrionaceae</taxon>
        <taxon>Desulfovibrio</taxon>
    </lineage>
</organism>
<reference evidence="3" key="1">
    <citation type="submission" date="2016-11" db="EMBL/GenBank/DDBJ databases">
        <authorList>
            <person name="Jaros S."/>
            <person name="Januszkiewicz K."/>
            <person name="Wedrychowicz H."/>
        </authorList>
    </citation>
    <scope>NUCLEOTIDE SEQUENCE [LARGE SCALE GENOMIC DNA]</scope>
    <source>
        <strain evidence="3">DSM 7057</strain>
    </source>
</reference>
<evidence type="ECO:0000313" key="2">
    <source>
        <dbReference type="EMBL" id="SFW70252.1"/>
    </source>
</evidence>
<proteinExistence type="predicted"/>
<dbReference type="AlphaFoldDB" id="A0AA94L3A6"/>
<evidence type="ECO:0000256" key="1">
    <source>
        <dbReference type="SAM" id="MobiDB-lite"/>
    </source>
</evidence>
<dbReference type="Proteomes" id="UP000182680">
    <property type="component" value="Unassembled WGS sequence"/>
</dbReference>